<dbReference type="EMBL" id="FXBL01000004">
    <property type="protein sequence ID" value="SMH53556.1"/>
    <property type="molecule type" value="Genomic_DNA"/>
</dbReference>
<protein>
    <submittedName>
        <fullName evidence="3">Glyoxylase, beta-lactamase superfamily II</fullName>
    </submittedName>
</protein>
<reference evidence="3 4" key="1">
    <citation type="submission" date="2017-04" db="EMBL/GenBank/DDBJ databases">
        <authorList>
            <person name="Afonso C.L."/>
            <person name="Miller P.J."/>
            <person name="Scott M.A."/>
            <person name="Spackman E."/>
            <person name="Goraichik I."/>
            <person name="Dimitrov K.M."/>
            <person name="Suarez D.L."/>
            <person name="Swayne D.E."/>
        </authorList>
    </citation>
    <scope>NUCLEOTIDE SEQUENCE [LARGE SCALE GENOMIC DNA]</scope>
    <source>
        <strain evidence="3 4">B5P</strain>
    </source>
</reference>
<accession>A0A1X7PR28</accession>
<dbReference type="SMART" id="SM00849">
    <property type="entry name" value="Lactamase_B"/>
    <property type="match status" value="1"/>
</dbReference>
<gene>
    <name evidence="3" type="ORF">SAMN02982922_4864</name>
</gene>
<evidence type="ECO:0000313" key="4">
    <source>
        <dbReference type="Proteomes" id="UP000193083"/>
    </source>
</evidence>
<dbReference type="PANTHER" id="PTHR42951:SF4">
    <property type="entry name" value="ACYL-COENZYME A THIOESTERASE MBLAC2"/>
    <property type="match status" value="1"/>
</dbReference>
<dbReference type="InterPro" id="IPR050855">
    <property type="entry name" value="NDM-1-like"/>
</dbReference>
<dbReference type="SUPFAM" id="SSF56281">
    <property type="entry name" value="Metallo-hydrolase/oxidoreductase"/>
    <property type="match status" value="1"/>
</dbReference>
<feature type="domain" description="Metallo-beta-lactamase" evidence="2">
    <location>
        <begin position="29"/>
        <end position="218"/>
    </location>
</feature>
<dbReference type="Proteomes" id="UP000193083">
    <property type="component" value="Unassembled WGS sequence"/>
</dbReference>
<dbReference type="Gene3D" id="3.60.15.10">
    <property type="entry name" value="Ribonuclease Z/Hydroxyacylglutathione hydrolase-like"/>
    <property type="match status" value="1"/>
</dbReference>
<dbReference type="PANTHER" id="PTHR42951">
    <property type="entry name" value="METALLO-BETA-LACTAMASE DOMAIN-CONTAINING"/>
    <property type="match status" value="1"/>
</dbReference>
<sequence>MTPDEWYHLSDAGHGVTRLTEPYVDPYYSANLYFVRGRDRDLLVDAGMGILPLKPVLPLTQGKPVLALATHVHVDHVGALHEFADRAGLAAETELYETMPDEATYAEEYREREAPVTRLPMPGWKITDYRLQPAPLTLPLQEGDRVDLGDRSFAVLELPGHSPCIALFDEANGVLFAGDAIYDDLLLDDMPCSDKVAYRATMRRLIEEVDAKVVFGGHGEPFDGARMREIARNYLENGSGV</sequence>
<name>A0A1X7PR28_9HYPH</name>
<keyword evidence="4" id="KW-1185">Reference proteome</keyword>
<dbReference type="AlphaFoldDB" id="A0A1X7PR28"/>
<proteinExistence type="inferred from homology"/>
<organism evidence="3 4">
    <name type="scientific">Mesorhizobium australicum</name>
    <dbReference type="NCBI Taxonomy" id="536018"/>
    <lineage>
        <taxon>Bacteria</taxon>
        <taxon>Pseudomonadati</taxon>
        <taxon>Pseudomonadota</taxon>
        <taxon>Alphaproteobacteria</taxon>
        <taxon>Hyphomicrobiales</taxon>
        <taxon>Phyllobacteriaceae</taxon>
        <taxon>Mesorhizobium</taxon>
    </lineage>
</organism>
<dbReference type="RefSeq" id="WP_244561828.1">
    <property type="nucleotide sequence ID" value="NZ_FXBL01000004.1"/>
</dbReference>
<evidence type="ECO:0000313" key="3">
    <source>
        <dbReference type="EMBL" id="SMH53556.1"/>
    </source>
</evidence>
<dbReference type="InterPro" id="IPR036866">
    <property type="entry name" value="RibonucZ/Hydroxyglut_hydro"/>
</dbReference>
<dbReference type="GO" id="GO:0017001">
    <property type="term" value="P:antibiotic catabolic process"/>
    <property type="evidence" value="ECO:0007669"/>
    <property type="project" value="UniProtKB-ARBA"/>
</dbReference>
<evidence type="ECO:0000256" key="1">
    <source>
        <dbReference type="ARBA" id="ARBA00005250"/>
    </source>
</evidence>
<evidence type="ECO:0000259" key="2">
    <source>
        <dbReference type="SMART" id="SM00849"/>
    </source>
</evidence>
<comment type="similarity">
    <text evidence="1">Belongs to the metallo-beta-lactamase superfamily. Class-B beta-lactamase family.</text>
</comment>
<dbReference type="InterPro" id="IPR001279">
    <property type="entry name" value="Metallo-B-lactamas"/>
</dbReference>
<dbReference type="Pfam" id="PF00753">
    <property type="entry name" value="Lactamase_B"/>
    <property type="match status" value="1"/>
</dbReference>